<evidence type="ECO:0000256" key="1">
    <source>
        <dbReference type="ARBA" id="ARBA00022679"/>
    </source>
</evidence>
<feature type="region of interest" description="Disordered" evidence="3">
    <location>
        <begin position="84"/>
        <end position="108"/>
    </location>
</feature>
<evidence type="ECO:0000256" key="2">
    <source>
        <dbReference type="RuleBase" id="RU003750"/>
    </source>
</evidence>
<dbReference type="STRING" id="1089455.MOPEL_011_00330"/>
<evidence type="ECO:0008006" key="6">
    <source>
        <dbReference type="Google" id="ProtNLM"/>
    </source>
</evidence>
<organism evidence="4 5">
    <name type="scientific">Mobilicoccus pelagius NBRC 104925</name>
    <dbReference type="NCBI Taxonomy" id="1089455"/>
    <lineage>
        <taxon>Bacteria</taxon>
        <taxon>Bacillati</taxon>
        <taxon>Actinomycetota</taxon>
        <taxon>Actinomycetes</taxon>
        <taxon>Micrococcales</taxon>
        <taxon>Dermatophilaceae</taxon>
        <taxon>Mobilicoccus</taxon>
    </lineage>
</organism>
<protein>
    <recommendedName>
        <fullName evidence="6">CDP-alcohol phosphatidyltransferase family protein</fullName>
    </recommendedName>
</protein>
<dbReference type="EMBL" id="BAFE01000011">
    <property type="protein sequence ID" value="GAB47451.1"/>
    <property type="molecule type" value="Genomic_DNA"/>
</dbReference>
<dbReference type="InterPro" id="IPR048254">
    <property type="entry name" value="CDP_ALCOHOL_P_TRANSF_CS"/>
</dbReference>
<keyword evidence="5" id="KW-1185">Reference proteome</keyword>
<proteinExistence type="inferred from homology"/>
<dbReference type="GO" id="GO:0008654">
    <property type="term" value="P:phospholipid biosynthetic process"/>
    <property type="evidence" value="ECO:0007669"/>
    <property type="project" value="InterPro"/>
</dbReference>
<comment type="similarity">
    <text evidence="2">Belongs to the CDP-alcohol phosphatidyltransferase class-I family.</text>
</comment>
<comment type="caution">
    <text evidence="4">The sequence shown here is derived from an EMBL/GenBank/DDBJ whole genome shotgun (WGS) entry which is preliminary data.</text>
</comment>
<dbReference type="Proteomes" id="UP000004367">
    <property type="component" value="Unassembled WGS sequence"/>
</dbReference>
<evidence type="ECO:0000313" key="4">
    <source>
        <dbReference type="EMBL" id="GAB47451.1"/>
    </source>
</evidence>
<sequence>MDAILSGRCRPRDSALATPAVGSATTPSAHVLASTLGHALSATTLVGLVGAADAVAAGGPWPRRLAGVVVGGLLPAVVARAVRRRPTPRPVDETAARTSVGLAPSSTPRRVASPADVVTFVRAVLAGCAFAAALRPESRCERRRTWAVAGFAIPALALDAVDGHVARATGTADPAGARLDMETDAAVLLGLTTILARTLAPEALISGAARYLFVAGGRLRPAWTGELPPSERRRTVAALQAVAVSIASTPAVPPALGRGVLAGATALLAWSFGSDVVALERRARAVGGSS</sequence>
<dbReference type="eggNOG" id="COG0558">
    <property type="taxonomic scope" value="Bacteria"/>
</dbReference>
<dbReference type="AlphaFoldDB" id="H5UNZ3"/>
<dbReference type="GO" id="GO:0016780">
    <property type="term" value="F:phosphotransferase activity, for other substituted phosphate groups"/>
    <property type="evidence" value="ECO:0007669"/>
    <property type="project" value="InterPro"/>
</dbReference>
<dbReference type="GO" id="GO:0016020">
    <property type="term" value="C:membrane"/>
    <property type="evidence" value="ECO:0007669"/>
    <property type="project" value="InterPro"/>
</dbReference>
<evidence type="ECO:0000313" key="5">
    <source>
        <dbReference type="Proteomes" id="UP000004367"/>
    </source>
</evidence>
<accession>H5UNZ3</accession>
<reference evidence="4 5" key="1">
    <citation type="submission" date="2012-02" db="EMBL/GenBank/DDBJ databases">
        <title>Whole genome shotgun sequence of Mobilicoccus pelagius NBRC 104925.</title>
        <authorList>
            <person name="Yoshida Y."/>
            <person name="Hosoyama A."/>
            <person name="Tsuchikane K."/>
            <person name="Katsumata H."/>
            <person name="Yamazaki S."/>
            <person name="Fujita N."/>
        </authorList>
    </citation>
    <scope>NUCLEOTIDE SEQUENCE [LARGE SCALE GENOMIC DNA]</scope>
    <source>
        <strain evidence="4 5">NBRC 104925</strain>
    </source>
</reference>
<dbReference type="InterPro" id="IPR000462">
    <property type="entry name" value="CDP-OH_P_trans"/>
</dbReference>
<dbReference type="Pfam" id="PF01066">
    <property type="entry name" value="CDP-OH_P_transf"/>
    <property type="match status" value="1"/>
</dbReference>
<dbReference type="RefSeq" id="WP_009481349.1">
    <property type="nucleotide sequence ID" value="NZ_BAFE01000011.1"/>
</dbReference>
<dbReference type="PROSITE" id="PS00379">
    <property type="entry name" value="CDP_ALCOHOL_P_TRANSF"/>
    <property type="match status" value="1"/>
</dbReference>
<evidence type="ECO:0000256" key="3">
    <source>
        <dbReference type="SAM" id="MobiDB-lite"/>
    </source>
</evidence>
<dbReference type="OrthoDB" id="9796672at2"/>
<dbReference type="Gene3D" id="1.20.120.1760">
    <property type="match status" value="1"/>
</dbReference>
<keyword evidence="1 2" id="KW-0808">Transferase</keyword>
<name>H5UNZ3_9MICO</name>
<gene>
    <name evidence="4" type="ORF">MOPEL_011_00330</name>
</gene>
<dbReference type="InterPro" id="IPR043130">
    <property type="entry name" value="CDP-OH_PTrfase_TM_dom"/>
</dbReference>